<proteinExistence type="predicted"/>
<keyword evidence="2" id="KW-0132">Cell division</keyword>
<dbReference type="Gene3D" id="2.130.10.10">
    <property type="entry name" value="YVTN repeat-like/Quinoprotein amine dehydrogenase"/>
    <property type="match status" value="1"/>
</dbReference>
<feature type="region of interest" description="Disordered" evidence="6">
    <location>
        <begin position="722"/>
        <end position="752"/>
    </location>
</feature>
<dbReference type="EMBL" id="JARGDH010000004">
    <property type="protein sequence ID" value="KAL0269209.1"/>
    <property type="molecule type" value="Genomic_DNA"/>
</dbReference>
<protein>
    <recommendedName>
        <fullName evidence="1">Anaphase-promoting complex subunit 4</fullName>
    </recommendedName>
</protein>
<evidence type="ECO:0000256" key="3">
    <source>
        <dbReference type="ARBA" id="ARBA00022776"/>
    </source>
</evidence>
<keyword evidence="5" id="KW-0131">Cell cycle</keyword>
<dbReference type="PANTHER" id="PTHR13260">
    <property type="entry name" value="ANAPHASE PROMOTING COMPLEX SUBUNIT 4 APC4"/>
    <property type="match status" value="1"/>
</dbReference>
<feature type="domain" description="Anaphase-promoting complex subunit 4 long" evidence="8">
    <location>
        <begin position="246"/>
        <end position="442"/>
    </location>
</feature>
<evidence type="ECO:0000256" key="6">
    <source>
        <dbReference type="SAM" id="MobiDB-lite"/>
    </source>
</evidence>
<dbReference type="GO" id="GO:0034399">
    <property type="term" value="C:nuclear periphery"/>
    <property type="evidence" value="ECO:0007669"/>
    <property type="project" value="TreeGrafter"/>
</dbReference>
<dbReference type="InterPro" id="IPR036322">
    <property type="entry name" value="WD40_repeat_dom_sf"/>
</dbReference>
<organism evidence="9">
    <name type="scientific">Menopon gallinae</name>
    <name type="common">poultry shaft louse</name>
    <dbReference type="NCBI Taxonomy" id="328185"/>
    <lineage>
        <taxon>Eukaryota</taxon>
        <taxon>Metazoa</taxon>
        <taxon>Ecdysozoa</taxon>
        <taxon>Arthropoda</taxon>
        <taxon>Hexapoda</taxon>
        <taxon>Insecta</taxon>
        <taxon>Pterygota</taxon>
        <taxon>Neoptera</taxon>
        <taxon>Paraneoptera</taxon>
        <taxon>Psocodea</taxon>
        <taxon>Troctomorpha</taxon>
        <taxon>Phthiraptera</taxon>
        <taxon>Amblycera</taxon>
        <taxon>Menoponidae</taxon>
        <taxon>Menopon</taxon>
    </lineage>
</organism>
<dbReference type="Pfam" id="PF12896">
    <property type="entry name" value="ANAPC4"/>
    <property type="match status" value="1"/>
</dbReference>
<keyword evidence="4" id="KW-0833">Ubl conjugation pathway</keyword>
<dbReference type="SUPFAM" id="SSF50978">
    <property type="entry name" value="WD40 repeat-like"/>
    <property type="match status" value="1"/>
</dbReference>
<feature type="compositionally biased region" description="Basic and acidic residues" evidence="6">
    <location>
        <begin position="738"/>
        <end position="752"/>
    </location>
</feature>
<comment type="caution">
    <text evidence="9">The sequence shown here is derived from an EMBL/GenBank/DDBJ whole genome shotgun (WGS) entry which is preliminary data.</text>
</comment>
<evidence type="ECO:0000259" key="7">
    <source>
        <dbReference type="Pfam" id="PF12894"/>
    </source>
</evidence>
<evidence type="ECO:0000256" key="1">
    <source>
        <dbReference type="ARBA" id="ARBA00016067"/>
    </source>
</evidence>
<accession>A0AAW2HI57</accession>
<evidence type="ECO:0000313" key="9">
    <source>
        <dbReference type="EMBL" id="KAL0269208.1"/>
    </source>
</evidence>
<dbReference type="GO" id="GO:0005680">
    <property type="term" value="C:anaphase-promoting complex"/>
    <property type="evidence" value="ECO:0007669"/>
    <property type="project" value="InterPro"/>
</dbReference>
<dbReference type="InterPro" id="IPR024977">
    <property type="entry name" value="Apc4-like_WD40_dom"/>
</dbReference>
<reference evidence="9" key="1">
    <citation type="journal article" date="2024" name="Gigascience">
        <title>Chromosome-level genome of the poultry shaft louse Menopon gallinae provides insight into the host-switching and adaptive evolution of parasitic lice.</title>
        <authorList>
            <person name="Xu Y."/>
            <person name="Ma L."/>
            <person name="Liu S."/>
            <person name="Liang Y."/>
            <person name="Liu Q."/>
            <person name="He Z."/>
            <person name="Tian L."/>
            <person name="Duan Y."/>
            <person name="Cai W."/>
            <person name="Li H."/>
            <person name="Song F."/>
        </authorList>
    </citation>
    <scope>NUCLEOTIDE SEQUENCE</scope>
    <source>
        <strain evidence="9">Cailab_2023a</strain>
    </source>
</reference>
<dbReference type="PANTHER" id="PTHR13260:SF0">
    <property type="entry name" value="ANAPHASE-PROMOTING COMPLEX SUBUNIT 4"/>
    <property type="match status" value="1"/>
</dbReference>
<dbReference type="InterPro" id="IPR015943">
    <property type="entry name" value="WD40/YVTN_repeat-like_dom_sf"/>
</dbReference>
<dbReference type="GO" id="GO:0070979">
    <property type="term" value="P:protein K11-linked ubiquitination"/>
    <property type="evidence" value="ECO:0007669"/>
    <property type="project" value="TreeGrafter"/>
</dbReference>
<dbReference type="InterPro" id="IPR024790">
    <property type="entry name" value="APC4_long_dom"/>
</dbReference>
<gene>
    <name evidence="9" type="ORF">PYX00_007015</name>
</gene>
<dbReference type="AlphaFoldDB" id="A0AAW2HI57"/>
<dbReference type="EMBL" id="JARGDH010000004">
    <property type="protein sequence ID" value="KAL0269208.1"/>
    <property type="molecule type" value="Genomic_DNA"/>
</dbReference>
<name>A0AAW2HI57_9NEOP</name>
<dbReference type="InterPro" id="IPR024789">
    <property type="entry name" value="APC4"/>
</dbReference>
<dbReference type="Pfam" id="PF12894">
    <property type="entry name" value="ANAPC4_WD40"/>
    <property type="match status" value="1"/>
</dbReference>
<evidence type="ECO:0000256" key="4">
    <source>
        <dbReference type="ARBA" id="ARBA00022786"/>
    </source>
</evidence>
<feature type="domain" description="Anaphase-promoting complex subunit 4-like WD40" evidence="7">
    <location>
        <begin position="22"/>
        <end position="110"/>
    </location>
</feature>
<keyword evidence="3" id="KW-0498">Mitosis</keyword>
<evidence type="ECO:0000256" key="2">
    <source>
        <dbReference type="ARBA" id="ARBA00022618"/>
    </source>
</evidence>
<evidence type="ECO:0000259" key="8">
    <source>
        <dbReference type="Pfam" id="PF12896"/>
    </source>
</evidence>
<dbReference type="GO" id="GO:0051301">
    <property type="term" value="P:cell division"/>
    <property type="evidence" value="ECO:0007669"/>
    <property type="project" value="UniProtKB-KW"/>
</dbReference>
<evidence type="ECO:0000256" key="5">
    <source>
        <dbReference type="ARBA" id="ARBA00023306"/>
    </source>
</evidence>
<dbReference type="GO" id="GO:0031145">
    <property type="term" value="P:anaphase-promoting complex-dependent catabolic process"/>
    <property type="evidence" value="ECO:0007669"/>
    <property type="project" value="InterPro"/>
</dbReference>
<sequence length="752" mass="85570">MTSGNAMRQLEERHVSTKVDLMVWSTKMDLLALSYASGEVALHRLNWLKVWVLAPPEDGLVVKGIAWRPDGKVIAIGYSNNEIYLVDVENKEVINKTKLDGEITSLTWTQDKEGDVMRKQTLINQKLNSYSKESLNKDDCNIFLPKLPSLSRSFGPGSSASEDHVEDAKKIKDQKNLNLLLVGLNNGKLYISIFGLFPSAVIDVRTYMSNKECVILDANVSKDFNVVFVVVSFKITGSEKHTISVLLLNADILSNNSRELHTLALKYGHIISALDYLNQTLQNITESWENILIEMDSKLTAYASKVPPGRVSSDFLELLMFGTPSPEMGVFLLHELTERGLKKMGNSIELSYLSMQKLVLKHLHSVGQNLSFHVNELCGLSRCPVYFQILGLNETYANAAFISTGSFLIKATEMQQVIDDSLKKYKAFFRWLYATILRLSEDRVSPDISKMSQQDLQYIADFLYNFEGEDQDGIPKKPKFNLEKLGQYLLDKNLDVDASQSNEYWSEFLEKKHPLINKHPSIIPHHKEMSLVQEIKYLEEQINIVFKHSEAFIGQHFKLLHVQDFIQVYEPCVRLTDTYSSEDHKFLFAVLDSKSPSNGFYFIDMPINPQVKEPKCVYLGLGDDCSRITDLQFYLPDVLSILIDQKNQLRQTGFVQLPIKPIKDLNYESSGTINIQHLLDSYMRNIDGIVASSFAVSGTRKVSVILSENKRKVKLFEMEVEEEEDDDEVMETSASSFKESEEMPLKKDDHLV</sequence>